<comment type="pathway">
    <text evidence="2 7">Isoprenoid biosynthesis; isopentenyl diphosphate biosynthesis via DXP pathway; isopentenyl diphosphate from 1-deoxy-D-xylulose 5-phosphate: step 2/6.</text>
</comment>
<comment type="similarity">
    <text evidence="3 7">Belongs to the IspD/TarI cytidylyltransferase family. IspD subfamily.</text>
</comment>
<evidence type="ECO:0000313" key="9">
    <source>
        <dbReference type="Proteomes" id="UP000249818"/>
    </source>
</evidence>
<proteinExistence type="inferred from homology"/>
<dbReference type="Gene3D" id="3.90.550.10">
    <property type="entry name" value="Spore Coat Polysaccharide Biosynthesis Protein SpsA, Chain A"/>
    <property type="match status" value="1"/>
</dbReference>
<feature type="site" description="Positions MEP for the nucleophilic attack" evidence="7">
    <location>
        <position position="149"/>
    </location>
</feature>
<keyword evidence="5 7" id="KW-0548">Nucleotidyltransferase</keyword>
<dbReference type="CDD" id="cd02516">
    <property type="entry name" value="CDP-ME_synthetase"/>
    <property type="match status" value="1"/>
</dbReference>
<dbReference type="Pfam" id="PF01128">
    <property type="entry name" value="IspD"/>
    <property type="match status" value="1"/>
</dbReference>
<feature type="site" description="Positions MEP for the nucleophilic attack" evidence="7">
    <location>
        <position position="205"/>
    </location>
</feature>
<evidence type="ECO:0000256" key="6">
    <source>
        <dbReference type="ARBA" id="ARBA00023229"/>
    </source>
</evidence>
<comment type="function">
    <text evidence="7">Catalyzes the formation of 4-diphosphocytidyl-2-C-methyl-D-erythritol from CTP and 2-C-methyl-D-erythritol 4-phosphate (MEP).</text>
</comment>
<feature type="site" description="Transition state stabilizer" evidence="7">
    <location>
        <position position="15"/>
    </location>
</feature>
<dbReference type="InterPro" id="IPR034683">
    <property type="entry name" value="IspD/TarI"/>
</dbReference>
<dbReference type="HAMAP" id="MF_00108">
    <property type="entry name" value="IspD"/>
    <property type="match status" value="1"/>
</dbReference>
<evidence type="ECO:0000256" key="4">
    <source>
        <dbReference type="ARBA" id="ARBA00022679"/>
    </source>
</evidence>
<dbReference type="InterPro" id="IPR018294">
    <property type="entry name" value="ISPD_synthase_CS"/>
</dbReference>
<name>A0A2X3ML31_9BACT</name>
<evidence type="ECO:0000256" key="5">
    <source>
        <dbReference type="ARBA" id="ARBA00022695"/>
    </source>
</evidence>
<evidence type="ECO:0000256" key="2">
    <source>
        <dbReference type="ARBA" id="ARBA00004787"/>
    </source>
</evidence>
<dbReference type="GO" id="GO:0019288">
    <property type="term" value="P:isopentenyl diphosphate biosynthetic process, methylerythritol 4-phosphate pathway"/>
    <property type="evidence" value="ECO:0007669"/>
    <property type="project" value="UniProtKB-UniRule"/>
</dbReference>
<dbReference type="RefSeq" id="WP_157959457.1">
    <property type="nucleotide sequence ID" value="NZ_LS483254.1"/>
</dbReference>
<dbReference type="OrthoDB" id="9806837at2"/>
<sequence length="224" mass="23592">MSASAVILAAGAGTRFGGAGNKVWALLAGQPLLWHGLAAFAACGAVDEIVVVIRSGDEERLASLPQVGLPLHGVVGGERRADSAWAGLSRAGGEYVLVHDGARPLVTPSLIQRVLAATRYHGAAVPVLPVADTVRRARDQFLKSETLDRRDWVLIQTPQGFRRDLLLTAYAEAHHHGRELPDDAAAVLSLGHPVATVPGDPANLKVTRPEDLTLAKRILAGSTP</sequence>
<dbReference type="Proteomes" id="UP000249818">
    <property type="component" value="Chromosome BARAN1"/>
</dbReference>
<evidence type="ECO:0000256" key="3">
    <source>
        <dbReference type="ARBA" id="ARBA00009789"/>
    </source>
</evidence>
<dbReference type="FunFam" id="3.90.550.10:FF:000003">
    <property type="entry name" value="2-C-methyl-D-erythritol 4-phosphate cytidylyltransferase"/>
    <property type="match status" value="1"/>
</dbReference>
<keyword evidence="9" id="KW-1185">Reference proteome</keyword>
<feature type="site" description="Transition state stabilizer" evidence="7">
    <location>
        <position position="22"/>
    </location>
</feature>
<comment type="catalytic activity">
    <reaction evidence="1 7">
        <text>2-C-methyl-D-erythritol 4-phosphate + CTP + H(+) = 4-CDP-2-C-methyl-D-erythritol + diphosphate</text>
        <dbReference type="Rhea" id="RHEA:13429"/>
        <dbReference type="ChEBI" id="CHEBI:15378"/>
        <dbReference type="ChEBI" id="CHEBI:33019"/>
        <dbReference type="ChEBI" id="CHEBI:37563"/>
        <dbReference type="ChEBI" id="CHEBI:57823"/>
        <dbReference type="ChEBI" id="CHEBI:58262"/>
        <dbReference type="EC" id="2.7.7.60"/>
    </reaction>
</comment>
<dbReference type="GO" id="GO:0050518">
    <property type="term" value="F:2-C-methyl-D-erythritol 4-phosphate cytidylyltransferase activity"/>
    <property type="evidence" value="ECO:0007669"/>
    <property type="project" value="UniProtKB-UniRule"/>
</dbReference>
<dbReference type="InterPro" id="IPR050088">
    <property type="entry name" value="IspD/TarI_cytidylyltransf_bact"/>
</dbReference>
<keyword evidence="4 7" id="KW-0808">Transferase</keyword>
<dbReference type="EC" id="2.7.7.60" evidence="7"/>
<evidence type="ECO:0000256" key="1">
    <source>
        <dbReference type="ARBA" id="ARBA00001282"/>
    </source>
</evidence>
<organism evidence="8 9">
    <name type="scientific">Candidatus Bipolaricaulis anaerobius</name>
    <dbReference type="NCBI Taxonomy" id="2026885"/>
    <lineage>
        <taxon>Bacteria</taxon>
        <taxon>Candidatus Bipolaricaulota</taxon>
        <taxon>Candidatus Bipolaricaulia</taxon>
        <taxon>Candidatus Bipolaricaulales</taxon>
        <taxon>Candidatus Bipolaricaulaceae</taxon>
        <taxon>Candidatus Bipolaricaulis</taxon>
    </lineage>
</organism>
<dbReference type="AlphaFoldDB" id="A0A2X3ML31"/>
<protein>
    <recommendedName>
        <fullName evidence="7">2-C-methyl-D-erythritol 4-phosphate cytidylyltransferase</fullName>
        <ecNumber evidence="7">2.7.7.60</ecNumber>
    </recommendedName>
    <alternativeName>
        <fullName evidence="7">4-diphosphocytidyl-2C-methyl-D-erythritol synthase</fullName>
    </alternativeName>
    <alternativeName>
        <fullName evidence="7">MEP cytidylyltransferase</fullName>
        <shortName evidence="7">MCT</shortName>
    </alternativeName>
</protein>
<reference evidence="9" key="1">
    <citation type="submission" date="2018-05" db="EMBL/GenBank/DDBJ databases">
        <authorList>
            <person name="Hao L."/>
        </authorList>
    </citation>
    <scope>NUCLEOTIDE SEQUENCE [LARGE SCALE GENOMIC DNA]</scope>
</reference>
<dbReference type="InterPro" id="IPR029044">
    <property type="entry name" value="Nucleotide-diphossugar_trans"/>
</dbReference>
<dbReference type="PROSITE" id="PS01295">
    <property type="entry name" value="ISPD"/>
    <property type="match status" value="1"/>
</dbReference>
<dbReference type="InterPro" id="IPR001228">
    <property type="entry name" value="IspD"/>
</dbReference>
<gene>
    <name evidence="7 8" type="primary">ispD</name>
    <name evidence="8" type="ORF">BARAN1_0831</name>
</gene>
<dbReference type="PANTHER" id="PTHR32125">
    <property type="entry name" value="2-C-METHYL-D-ERYTHRITOL 4-PHOSPHATE CYTIDYLYLTRANSFERASE, CHLOROPLASTIC"/>
    <property type="match status" value="1"/>
</dbReference>
<dbReference type="NCBIfam" id="TIGR00453">
    <property type="entry name" value="ispD"/>
    <property type="match status" value="1"/>
</dbReference>
<accession>A0A2X3ML31</accession>
<dbReference type="PANTHER" id="PTHR32125:SF4">
    <property type="entry name" value="2-C-METHYL-D-ERYTHRITOL 4-PHOSPHATE CYTIDYLYLTRANSFERASE, CHLOROPLASTIC"/>
    <property type="match status" value="1"/>
</dbReference>
<dbReference type="KEGG" id="bana:BARAN1_0831"/>
<evidence type="ECO:0000313" key="8">
    <source>
        <dbReference type="EMBL" id="SQD92855.1"/>
    </source>
</evidence>
<evidence type="ECO:0000256" key="7">
    <source>
        <dbReference type="HAMAP-Rule" id="MF_00108"/>
    </source>
</evidence>
<keyword evidence="6 7" id="KW-0414">Isoprene biosynthesis</keyword>
<dbReference type="SUPFAM" id="SSF53448">
    <property type="entry name" value="Nucleotide-diphospho-sugar transferases"/>
    <property type="match status" value="1"/>
</dbReference>
<dbReference type="UniPathway" id="UPA00056">
    <property type="reaction ID" value="UER00093"/>
</dbReference>
<dbReference type="EMBL" id="LS483254">
    <property type="protein sequence ID" value="SQD92855.1"/>
    <property type="molecule type" value="Genomic_DNA"/>
</dbReference>